<dbReference type="eggNOG" id="COG1835">
    <property type="taxonomic scope" value="Bacteria"/>
</dbReference>
<dbReference type="GO" id="GO:0009103">
    <property type="term" value="P:lipopolysaccharide biosynthetic process"/>
    <property type="evidence" value="ECO:0007669"/>
    <property type="project" value="TreeGrafter"/>
</dbReference>
<name>T0I2C9_9SPHN</name>
<feature type="transmembrane region" description="Helical" evidence="1">
    <location>
        <begin position="323"/>
        <end position="343"/>
    </location>
</feature>
<dbReference type="Proteomes" id="UP000015527">
    <property type="component" value="Unassembled WGS sequence"/>
</dbReference>
<feature type="domain" description="Acyltransferase 3" evidence="2">
    <location>
        <begin position="67"/>
        <end position="375"/>
    </location>
</feature>
<feature type="transmembrane region" description="Helical" evidence="1">
    <location>
        <begin position="166"/>
        <end position="183"/>
    </location>
</feature>
<feature type="transmembrane region" description="Helical" evidence="1">
    <location>
        <begin position="295"/>
        <end position="316"/>
    </location>
</feature>
<evidence type="ECO:0000313" key="4">
    <source>
        <dbReference type="Proteomes" id="UP000015527"/>
    </source>
</evidence>
<evidence type="ECO:0000313" key="3">
    <source>
        <dbReference type="EMBL" id="EQB18538.1"/>
    </source>
</evidence>
<feature type="transmembrane region" description="Helical" evidence="1">
    <location>
        <begin position="142"/>
        <end position="160"/>
    </location>
</feature>
<evidence type="ECO:0000256" key="1">
    <source>
        <dbReference type="SAM" id="Phobius"/>
    </source>
</evidence>
<feature type="transmembrane region" description="Helical" evidence="1">
    <location>
        <begin position="219"/>
        <end position="245"/>
    </location>
</feature>
<dbReference type="Pfam" id="PF01757">
    <property type="entry name" value="Acyl_transf_3"/>
    <property type="match status" value="1"/>
</dbReference>
<gene>
    <name evidence="3" type="ORF">L284_04320</name>
</gene>
<keyword evidence="1" id="KW-1133">Transmembrane helix</keyword>
<dbReference type="InterPro" id="IPR050879">
    <property type="entry name" value="Acyltransferase_3"/>
</dbReference>
<keyword evidence="1" id="KW-0472">Membrane</keyword>
<evidence type="ECO:0000259" key="2">
    <source>
        <dbReference type="Pfam" id="PF01757"/>
    </source>
</evidence>
<keyword evidence="4" id="KW-1185">Reference proteome</keyword>
<feature type="transmembrane region" description="Helical" evidence="1">
    <location>
        <begin position="363"/>
        <end position="382"/>
    </location>
</feature>
<reference evidence="3 4" key="1">
    <citation type="journal article" date="2013" name="Genome Announc.">
        <title>Genome Sequence of Novosphingobium lindaniclasticum LE124T, Isolated from a Hexachlorocyclohexane Dumpsite.</title>
        <authorList>
            <person name="Saxena A."/>
            <person name="Nayyar N."/>
            <person name="Sangwan N."/>
            <person name="Kumari R."/>
            <person name="Khurana J.P."/>
            <person name="Lal R."/>
        </authorList>
    </citation>
    <scope>NUCLEOTIDE SEQUENCE [LARGE SCALE GENOMIC DNA]</scope>
    <source>
        <strain evidence="3 4">LE124</strain>
    </source>
</reference>
<dbReference type="PANTHER" id="PTHR23028:SF53">
    <property type="entry name" value="ACYL_TRANSF_3 DOMAIN-CONTAINING PROTEIN"/>
    <property type="match status" value="1"/>
</dbReference>
<feature type="transmembrane region" description="Helical" evidence="1">
    <location>
        <begin position="195"/>
        <end position="213"/>
    </location>
</feature>
<organism evidence="3 4">
    <name type="scientific">Novosphingobium lindaniclasticum LE124</name>
    <dbReference type="NCBI Taxonomy" id="1096930"/>
    <lineage>
        <taxon>Bacteria</taxon>
        <taxon>Pseudomonadati</taxon>
        <taxon>Pseudomonadota</taxon>
        <taxon>Alphaproteobacteria</taxon>
        <taxon>Sphingomonadales</taxon>
        <taxon>Sphingomonadaceae</taxon>
        <taxon>Novosphingobium</taxon>
    </lineage>
</organism>
<dbReference type="PANTHER" id="PTHR23028">
    <property type="entry name" value="ACETYLTRANSFERASE"/>
    <property type="match status" value="1"/>
</dbReference>
<protein>
    <recommendedName>
        <fullName evidence="2">Acyltransferase 3 domain-containing protein</fullName>
    </recommendedName>
</protein>
<feature type="transmembrane region" description="Helical" evidence="1">
    <location>
        <begin position="71"/>
        <end position="90"/>
    </location>
</feature>
<dbReference type="GO" id="GO:0016747">
    <property type="term" value="F:acyltransferase activity, transferring groups other than amino-acyl groups"/>
    <property type="evidence" value="ECO:0007669"/>
    <property type="project" value="InterPro"/>
</dbReference>
<proteinExistence type="predicted"/>
<dbReference type="GO" id="GO:0016020">
    <property type="term" value="C:membrane"/>
    <property type="evidence" value="ECO:0007669"/>
    <property type="project" value="TreeGrafter"/>
</dbReference>
<sequence length="409" mass="45704">MRIGGGIGEARAPVLPRARIADRMTEHAATVLGREEAAVAALAAEAAAAARPRAPKSGEGFNSTVHSLRGVAAMMVFLAHVVGGVGENVYPHDAAYLAATYAPWNFGRWGVWLFFVISGYVILPSVLRYTPREFALRRFFRLYPLFLAFSLLFIAVNAVSNAYPELNMLSVIAPALLLVNLLTRTEQLTPNAWSLSYEVLFYAVTCLTVHVALRRRNRLQTVLMALVCAALVYRFPAMAFFAAGIGARLLDDHGIRPPRAWSRPLEVLAFAGCLYFGSIQHYGFLPKEMGDPRAYAVLFFTSAYFFMAIAPGSLTARLLDRPAAFYLGTVSYSLYLAHPYSYFAMRHVFVRLGLFGEHAGLSLALFLAVVVPVTLVFTRLVYHWLERYPYQWFFHERVFHRRDARAETS</sequence>
<feature type="transmembrane region" description="Helical" evidence="1">
    <location>
        <begin position="110"/>
        <end position="130"/>
    </location>
</feature>
<dbReference type="PATRIC" id="fig|1096930.3.peg.849"/>
<feature type="transmembrane region" description="Helical" evidence="1">
    <location>
        <begin position="265"/>
        <end position="283"/>
    </location>
</feature>
<dbReference type="InterPro" id="IPR002656">
    <property type="entry name" value="Acyl_transf_3_dom"/>
</dbReference>
<dbReference type="EMBL" id="ATHL01000038">
    <property type="protein sequence ID" value="EQB18538.1"/>
    <property type="molecule type" value="Genomic_DNA"/>
</dbReference>
<accession>T0I2C9</accession>
<keyword evidence="1" id="KW-0812">Transmembrane</keyword>
<dbReference type="AlphaFoldDB" id="T0I2C9"/>
<comment type="caution">
    <text evidence="3">The sequence shown here is derived from an EMBL/GenBank/DDBJ whole genome shotgun (WGS) entry which is preliminary data.</text>
</comment>